<protein>
    <submittedName>
        <fullName evidence="4">Transcriptional regulator, TetR family</fullName>
    </submittedName>
</protein>
<feature type="domain" description="HTH tetR-type" evidence="3">
    <location>
        <begin position="11"/>
        <end position="71"/>
    </location>
</feature>
<dbReference type="STRING" id="758825.SAMN02982985_04158"/>
<gene>
    <name evidence="4" type="ORF">SAMN02982985_04158</name>
</gene>
<dbReference type="SUPFAM" id="SSF46689">
    <property type="entry name" value="Homeodomain-like"/>
    <property type="match status" value="1"/>
</dbReference>
<evidence type="ECO:0000313" key="4">
    <source>
        <dbReference type="EMBL" id="SFM46900.1"/>
    </source>
</evidence>
<reference evidence="4 5" key="1">
    <citation type="submission" date="2016-10" db="EMBL/GenBank/DDBJ databases">
        <authorList>
            <person name="de Groot N.N."/>
        </authorList>
    </citation>
    <scope>NUCLEOTIDE SEQUENCE [LARGE SCALE GENOMIC DNA]</scope>
    <source>
        <strain evidence="4 5">ATCC 43154</strain>
    </source>
</reference>
<dbReference type="Proteomes" id="UP000199470">
    <property type="component" value="Unassembled WGS sequence"/>
</dbReference>
<accession>A0A1I4R4P2</accession>
<keyword evidence="1 2" id="KW-0238">DNA-binding</keyword>
<dbReference type="RefSeq" id="WP_174900608.1">
    <property type="nucleotide sequence ID" value="NZ_FOTW01000021.1"/>
</dbReference>
<dbReference type="GO" id="GO:0003677">
    <property type="term" value="F:DNA binding"/>
    <property type="evidence" value="ECO:0007669"/>
    <property type="project" value="UniProtKB-UniRule"/>
</dbReference>
<dbReference type="Gene3D" id="1.10.357.10">
    <property type="entry name" value="Tetracycline Repressor, domain 2"/>
    <property type="match status" value="1"/>
</dbReference>
<dbReference type="EMBL" id="FOTW01000021">
    <property type="protein sequence ID" value="SFM46900.1"/>
    <property type="molecule type" value="Genomic_DNA"/>
</dbReference>
<evidence type="ECO:0000313" key="5">
    <source>
        <dbReference type="Proteomes" id="UP000199470"/>
    </source>
</evidence>
<proteinExistence type="predicted"/>
<name>A0A1I4R4P2_9BURK</name>
<dbReference type="InterPro" id="IPR009057">
    <property type="entry name" value="Homeodomain-like_sf"/>
</dbReference>
<feature type="DNA-binding region" description="H-T-H motif" evidence="2">
    <location>
        <begin position="34"/>
        <end position="53"/>
    </location>
</feature>
<organism evidence="4 5">
    <name type="scientific">Rugamonas rubra</name>
    <dbReference type="NCBI Taxonomy" id="758825"/>
    <lineage>
        <taxon>Bacteria</taxon>
        <taxon>Pseudomonadati</taxon>
        <taxon>Pseudomonadota</taxon>
        <taxon>Betaproteobacteria</taxon>
        <taxon>Burkholderiales</taxon>
        <taxon>Oxalobacteraceae</taxon>
        <taxon>Telluria group</taxon>
        <taxon>Rugamonas</taxon>
    </lineage>
</organism>
<dbReference type="AlphaFoldDB" id="A0A1I4R4P2"/>
<sequence>MQAQVPAGKQRLSREDWLDFGLTVLREEGPQALKAEPLCKRLGVSRGSFYWHFDSAGAFMLAVVERWEARATEQVILAVQQCAGGAAEKLRFLLRKVGELDVRLYEAIHSLEARLPELTGVLRRVHERRLGFLAELLVALGFAADEAALRARMTYAWAMGELLTRDPRQQAYTEAQIAAVERLLLRP</sequence>
<dbReference type="InterPro" id="IPR001647">
    <property type="entry name" value="HTH_TetR"/>
</dbReference>
<evidence type="ECO:0000259" key="3">
    <source>
        <dbReference type="PROSITE" id="PS50977"/>
    </source>
</evidence>
<dbReference type="Pfam" id="PF00440">
    <property type="entry name" value="TetR_N"/>
    <property type="match status" value="1"/>
</dbReference>
<keyword evidence="5" id="KW-1185">Reference proteome</keyword>
<evidence type="ECO:0000256" key="1">
    <source>
        <dbReference type="ARBA" id="ARBA00023125"/>
    </source>
</evidence>
<dbReference type="PROSITE" id="PS50977">
    <property type="entry name" value="HTH_TETR_2"/>
    <property type="match status" value="1"/>
</dbReference>
<evidence type="ECO:0000256" key="2">
    <source>
        <dbReference type="PROSITE-ProRule" id="PRU00335"/>
    </source>
</evidence>